<evidence type="ECO:0000256" key="8">
    <source>
        <dbReference type="ARBA" id="ARBA00049933"/>
    </source>
</evidence>
<keyword evidence="11" id="KW-1185">Reference proteome</keyword>
<dbReference type="InterPro" id="IPR014729">
    <property type="entry name" value="Rossmann-like_a/b/a_fold"/>
</dbReference>
<comment type="cofactor">
    <cofactor evidence="8">
        <name>AMP</name>
        <dbReference type="ChEBI" id="CHEBI:456215"/>
    </cofactor>
</comment>
<dbReference type="SUPFAM" id="SSF52402">
    <property type="entry name" value="Adenine nucleotide alpha hydrolases-like"/>
    <property type="match status" value="1"/>
</dbReference>
<gene>
    <name evidence="10" type="ORF">ABW22_10675</name>
</gene>
<comment type="function">
    <text evidence="6">The electron transfer flavoprotein serves as a specific electron acceptor for other dehydrogenases. It transfers the electrons to the main respiratory chain via ETF-ubiquinone oxidoreductase (ETF dehydrogenase).</text>
</comment>
<evidence type="ECO:0000256" key="2">
    <source>
        <dbReference type="ARBA" id="ARBA00011355"/>
    </source>
</evidence>
<evidence type="ECO:0000259" key="9">
    <source>
        <dbReference type="SMART" id="SM00893"/>
    </source>
</evidence>
<dbReference type="InterPro" id="IPR014730">
    <property type="entry name" value="ETF_a/b_N"/>
</dbReference>
<evidence type="ECO:0000256" key="4">
    <source>
        <dbReference type="ARBA" id="ARBA00022448"/>
    </source>
</evidence>
<organism evidence="10 11">
    <name type="scientific">Thiobacillus denitrificans</name>
    <dbReference type="NCBI Taxonomy" id="36861"/>
    <lineage>
        <taxon>Bacteria</taxon>
        <taxon>Pseudomonadati</taxon>
        <taxon>Pseudomonadota</taxon>
        <taxon>Betaproteobacteria</taxon>
        <taxon>Nitrosomonadales</taxon>
        <taxon>Thiobacillaceae</taxon>
        <taxon>Thiobacillus</taxon>
    </lineage>
</organism>
<dbReference type="OrthoDB" id="9781325at2"/>
<dbReference type="PATRIC" id="fig|36861.3.peg.1801"/>
<keyword evidence="4" id="KW-0813">Transport</keyword>
<dbReference type="EMBL" id="LDUG01000025">
    <property type="protein sequence ID" value="KVW95606.1"/>
    <property type="molecule type" value="Genomic_DNA"/>
</dbReference>
<dbReference type="InterPro" id="IPR000049">
    <property type="entry name" value="ET-Flavoprotein_bsu_CS"/>
</dbReference>
<dbReference type="RefSeq" id="WP_059756089.1">
    <property type="nucleotide sequence ID" value="NZ_LDUG01000025.1"/>
</dbReference>
<evidence type="ECO:0000256" key="6">
    <source>
        <dbReference type="ARBA" id="ARBA00025649"/>
    </source>
</evidence>
<proteinExistence type="inferred from homology"/>
<dbReference type="PROSITE" id="PS01065">
    <property type="entry name" value="ETF_BETA"/>
    <property type="match status" value="1"/>
</dbReference>
<dbReference type="FunFam" id="3.40.50.620:FF:000011">
    <property type="entry name" value="Electron transfer flavoprotein subunit beta"/>
    <property type="match status" value="1"/>
</dbReference>
<dbReference type="GO" id="GO:0009063">
    <property type="term" value="P:amino acid catabolic process"/>
    <property type="evidence" value="ECO:0007669"/>
    <property type="project" value="TreeGrafter"/>
</dbReference>
<sequence length="250" mass="26754">MKLLVAVKRVVDHNIKVHIKPDGSNVELAGARMSINPFDENAMEAAMRLKESGVATEVVAVTVGTTAAQDVLRHALAMGADRAILLESGDVLQPLGVAKLLKILVEREQPGLVLLGKQSIDDDTGQTGQMLAALLDYGQGTFISTLNIENGEAVVTREVEGGTETIAVALPAVLTADLRLNEPRYVKLPNLMMAKKKPIQTISAAEFGIDVSPRLALVKVADPPVRKACAMVNNVQELVEKLRSEARVLP</sequence>
<dbReference type="AlphaFoldDB" id="A0A106BN89"/>
<comment type="similarity">
    <text evidence="1">Belongs to the ETF beta-subunit/FixA family.</text>
</comment>
<feature type="domain" description="Electron transfer flavoprotein alpha/beta-subunit N-terminal" evidence="9">
    <location>
        <begin position="23"/>
        <end position="211"/>
    </location>
</feature>
<reference evidence="10 11" key="1">
    <citation type="journal article" date="2015" name="Appl. Environ. Microbiol.">
        <title>Aerobic and Anaerobic Thiosulfate Oxidation by a Cold-Adapted, Subglacial Chemoautotroph.</title>
        <authorList>
            <person name="Harrold Z.R."/>
            <person name="Skidmore M.L."/>
            <person name="Hamilton T.L."/>
            <person name="Desch L."/>
            <person name="Amada K."/>
            <person name="van Gelder W."/>
            <person name="Glover K."/>
            <person name="Roden E.E."/>
            <person name="Boyd E.S."/>
        </authorList>
    </citation>
    <scope>NUCLEOTIDE SEQUENCE [LARGE SCALE GENOMIC DNA]</scope>
    <source>
        <strain evidence="10 11">RG</strain>
    </source>
</reference>
<dbReference type="PANTHER" id="PTHR21294">
    <property type="entry name" value="ELECTRON TRANSFER FLAVOPROTEIN BETA-SUBUNIT"/>
    <property type="match status" value="1"/>
</dbReference>
<dbReference type="InterPro" id="IPR012255">
    <property type="entry name" value="ETF_b"/>
</dbReference>
<keyword evidence="5" id="KW-0249">Electron transport</keyword>
<dbReference type="CDD" id="cd01714">
    <property type="entry name" value="ETF_beta"/>
    <property type="match status" value="1"/>
</dbReference>
<evidence type="ECO:0000313" key="11">
    <source>
        <dbReference type="Proteomes" id="UP000064243"/>
    </source>
</evidence>
<protein>
    <recommendedName>
        <fullName evidence="3">Electron transfer flavoprotein subunit beta</fullName>
    </recommendedName>
    <alternativeName>
        <fullName evidence="7">Electron transfer flavoprotein small subunit</fullName>
    </alternativeName>
</protein>
<evidence type="ECO:0000256" key="1">
    <source>
        <dbReference type="ARBA" id="ARBA00007557"/>
    </source>
</evidence>
<dbReference type="GO" id="GO:0009055">
    <property type="term" value="F:electron transfer activity"/>
    <property type="evidence" value="ECO:0007669"/>
    <property type="project" value="InterPro"/>
</dbReference>
<dbReference type="Pfam" id="PF01012">
    <property type="entry name" value="ETF"/>
    <property type="match status" value="1"/>
</dbReference>
<dbReference type="InterPro" id="IPR033948">
    <property type="entry name" value="ETF_beta_N"/>
</dbReference>
<comment type="caution">
    <text evidence="10">The sequence shown here is derived from an EMBL/GenBank/DDBJ whole genome shotgun (WGS) entry which is preliminary data.</text>
</comment>
<dbReference type="Proteomes" id="UP000064243">
    <property type="component" value="Unassembled WGS sequence"/>
</dbReference>
<dbReference type="PANTHER" id="PTHR21294:SF8">
    <property type="entry name" value="ELECTRON TRANSFER FLAVOPROTEIN SUBUNIT BETA"/>
    <property type="match status" value="1"/>
</dbReference>
<evidence type="ECO:0000256" key="7">
    <source>
        <dbReference type="ARBA" id="ARBA00042002"/>
    </source>
</evidence>
<dbReference type="Gene3D" id="3.40.50.620">
    <property type="entry name" value="HUPs"/>
    <property type="match status" value="1"/>
</dbReference>
<dbReference type="GO" id="GO:0033539">
    <property type="term" value="P:fatty acid beta-oxidation using acyl-CoA dehydrogenase"/>
    <property type="evidence" value="ECO:0007669"/>
    <property type="project" value="TreeGrafter"/>
</dbReference>
<accession>A0A106BN89</accession>
<evidence type="ECO:0000256" key="3">
    <source>
        <dbReference type="ARBA" id="ARBA00016797"/>
    </source>
</evidence>
<evidence type="ECO:0000256" key="5">
    <source>
        <dbReference type="ARBA" id="ARBA00022982"/>
    </source>
</evidence>
<dbReference type="PIRSF" id="PIRSF000090">
    <property type="entry name" value="Beta-ETF"/>
    <property type="match status" value="1"/>
</dbReference>
<evidence type="ECO:0000313" key="10">
    <source>
        <dbReference type="EMBL" id="KVW95606.1"/>
    </source>
</evidence>
<dbReference type="SMART" id="SM00893">
    <property type="entry name" value="ETF"/>
    <property type="match status" value="1"/>
</dbReference>
<comment type="subunit">
    <text evidence="2">Heterodimer of an alpha and a beta subunit.</text>
</comment>
<name>A0A106BN89_THIDE</name>